<feature type="transmembrane region" description="Helical" evidence="1">
    <location>
        <begin position="15"/>
        <end position="34"/>
    </location>
</feature>
<evidence type="ECO:0000313" key="2">
    <source>
        <dbReference type="EMBL" id="TYK04182.1"/>
    </source>
</evidence>
<name>A0A5D3BZ71_CUCMM</name>
<comment type="caution">
    <text evidence="2">The sequence shown here is derived from an EMBL/GenBank/DDBJ whole genome shotgun (WGS) entry which is preliminary data.</text>
</comment>
<reference evidence="2 3" key="1">
    <citation type="submission" date="2019-08" db="EMBL/GenBank/DDBJ databases">
        <title>Draft genome sequences of two oriental melons (Cucumis melo L. var makuwa).</title>
        <authorList>
            <person name="Kwon S.-Y."/>
        </authorList>
    </citation>
    <scope>NUCLEOTIDE SEQUENCE [LARGE SCALE GENOMIC DNA]</scope>
    <source>
        <strain evidence="3">cv. Chang Bougi</strain>
        <tissue evidence="2">Leaf</tissue>
    </source>
</reference>
<keyword evidence="1" id="KW-1133">Transmembrane helix</keyword>
<dbReference type="AlphaFoldDB" id="A0A5D3BZ71"/>
<sequence length="119" mass="13708">MLRHVCDDVMTCYMLWIWCMLALAIRVVPAWVSFRITNFLGLRSPTGAPTDIDINIDMIRVIRRDCSQPDCLSVSFGYTKDQFVLDVPLGSPKTRYVPRDHRLHVFENVPVQGYYLSGI</sequence>
<keyword evidence="1" id="KW-0472">Membrane</keyword>
<dbReference type="EMBL" id="SSTD01014613">
    <property type="protein sequence ID" value="TYK04182.1"/>
    <property type="molecule type" value="Genomic_DNA"/>
</dbReference>
<protein>
    <submittedName>
        <fullName evidence="2">Uncharacterized protein</fullName>
    </submittedName>
</protein>
<proteinExistence type="predicted"/>
<dbReference type="Proteomes" id="UP000321947">
    <property type="component" value="Unassembled WGS sequence"/>
</dbReference>
<keyword evidence="1" id="KW-0812">Transmembrane</keyword>
<accession>A0A5D3BZ71</accession>
<evidence type="ECO:0000313" key="3">
    <source>
        <dbReference type="Proteomes" id="UP000321947"/>
    </source>
</evidence>
<gene>
    <name evidence="2" type="ORF">E5676_scaffold1856G00080</name>
</gene>
<organism evidence="2 3">
    <name type="scientific">Cucumis melo var. makuwa</name>
    <name type="common">Oriental melon</name>
    <dbReference type="NCBI Taxonomy" id="1194695"/>
    <lineage>
        <taxon>Eukaryota</taxon>
        <taxon>Viridiplantae</taxon>
        <taxon>Streptophyta</taxon>
        <taxon>Embryophyta</taxon>
        <taxon>Tracheophyta</taxon>
        <taxon>Spermatophyta</taxon>
        <taxon>Magnoliopsida</taxon>
        <taxon>eudicotyledons</taxon>
        <taxon>Gunneridae</taxon>
        <taxon>Pentapetalae</taxon>
        <taxon>rosids</taxon>
        <taxon>fabids</taxon>
        <taxon>Cucurbitales</taxon>
        <taxon>Cucurbitaceae</taxon>
        <taxon>Benincaseae</taxon>
        <taxon>Cucumis</taxon>
    </lineage>
</organism>
<evidence type="ECO:0000256" key="1">
    <source>
        <dbReference type="SAM" id="Phobius"/>
    </source>
</evidence>